<dbReference type="Proteomes" id="UP001219518">
    <property type="component" value="Unassembled WGS sequence"/>
</dbReference>
<proteinExistence type="predicted"/>
<organism evidence="2 3">
    <name type="scientific">Frankliniella fusca</name>
    <dbReference type="NCBI Taxonomy" id="407009"/>
    <lineage>
        <taxon>Eukaryota</taxon>
        <taxon>Metazoa</taxon>
        <taxon>Ecdysozoa</taxon>
        <taxon>Arthropoda</taxon>
        <taxon>Hexapoda</taxon>
        <taxon>Insecta</taxon>
        <taxon>Pterygota</taxon>
        <taxon>Neoptera</taxon>
        <taxon>Paraneoptera</taxon>
        <taxon>Thysanoptera</taxon>
        <taxon>Terebrantia</taxon>
        <taxon>Thripoidea</taxon>
        <taxon>Thripidae</taxon>
        <taxon>Frankliniella</taxon>
    </lineage>
</organism>
<feature type="region of interest" description="Disordered" evidence="1">
    <location>
        <begin position="46"/>
        <end position="72"/>
    </location>
</feature>
<name>A0AAE1LAA8_9NEOP</name>
<accession>A0AAE1LAA8</accession>
<comment type="caution">
    <text evidence="2">The sequence shown here is derived from an EMBL/GenBank/DDBJ whole genome shotgun (WGS) entry which is preliminary data.</text>
</comment>
<reference evidence="2" key="2">
    <citation type="journal article" date="2023" name="BMC Genomics">
        <title>Pest status, molecular evolution, and epigenetic factors derived from the genome assembly of Frankliniella fusca, a thysanopteran phytovirus vector.</title>
        <authorList>
            <person name="Catto M.A."/>
            <person name="Labadie P.E."/>
            <person name="Jacobson A.L."/>
            <person name="Kennedy G.G."/>
            <person name="Srinivasan R."/>
            <person name="Hunt B.G."/>
        </authorList>
    </citation>
    <scope>NUCLEOTIDE SEQUENCE</scope>
    <source>
        <strain evidence="2">PL_HMW_Pooled</strain>
    </source>
</reference>
<evidence type="ECO:0000256" key="1">
    <source>
        <dbReference type="SAM" id="MobiDB-lite"/>
    </source>
</evidence>
<dbReference type="AlphaFoldDB" id="A0AAE1LAA8"/>
<keyword evidence="3" id="KW-1185">Reference proteome</keyword>
<feature type="compositionally biased region" description="Polar residues" evidence="1">
    <location>
        <begin position="1"/>
        <end position="14"/>
    </location>
</feature>
<keyword evidence="2" id="KW-0808">Transferase</keyword>
<feature type="compositionally biased region" description="Polar residues" evidence="1">
    <location>
        <begin position="57"/>
        <end position="72"/>
    </location>
</feature>
<reference evidence="2" key="1">
    <citation type="submission" date="2021-07" db="EMBL/GenBank/DDBJ databases">
        <authorList>
            <person name="Catto M.A."/>
            <person name="Jacobson A."/>
            <person name="Kennedy G."/>
            <person name="Labadie P."/>
            <person name="Hunt B.G."/>
            <person name="Srinivasan R."/>
        </authorList>
    </citation>
    <scope>NUCLEOTIDE SEQUENCE</scope>
    <source>
        <strain evidence="2">PL_HMW_Pooled</strain>
        <tissue evidence="2">Head</tissue>
    </source>
</reference>
<dbReference type="EMBL" id="JAHWGI010000292">
    <property type="protein sequence ID" value="KAK3912288.1"/>
    <property type="molecule type" value="Genomic_DNA"/>
</dbReference>
<evidence type="ECO:0000313" key="2">
    <source>
        <dbReference type="EMBL" id="KAK3912288.1"/>
    </source>
</evidence>
<gene>
    <name evidence="2" type="ORF">KUF71_021858</name>
</gene>
<keyword evidence="2" id="KW-0548">Nucleotidyltransferase</keyword>
<protein>
    <submittedName>
        <fullName evidence="2">Molybdenum cofactor guanylyltransferase</fullName>
    </submittedName>
</protein>
<dbReference type="GO" id="GO:0016779">
    <property type="term" value="F:nucleotidyltransferase activity"/>
    <property type="evidence" value="ECO:0007669"/>
    <property type="project" value="UniProtKB-KW"/>
</dbReference>
<feature type="region of interest" description="Disordered" evidence="1">
    <location>
        <begin position="1"/>
        <end position="31"/>
    </location>
</feature>
<sequence>MEENLNQVVPSSSYDWLDQCGQDDDGGNNQVVPVTIPGHFHSCSVEPFPSPSDNEHVLSSTSTVADNDSLPSSRFENFSQKSVGILAVEDSLKALSLDSVQVVPSASRSPTMETLAMNRGLRSGTNTRKFYRSTSKTTI</sequence>
<evidence type="ECO:0000313" key="3">
    <source>
        <dbReference type="Proteomes" id="UP001219518"/>
    </source>
</evidence>